<feature type="binding site" evidence="5">
    <location>
        <position position="206"/>
    </location>
    <ligand>
        <name>Zn(2+)</name>
        <dbReference type="ChEBI" id="CHEBI:29105"/>
        <note>catalytic</note>
    </ligand>
</feature>
<keyword evidence="8" id="KW-1185">Reference proteome</keyword>
<comment type="catalytic activity">
    <reaction evidence="5">
        <text>adenine + H2O + H(+) = hypoxanthine + NH4(+)</text>
        <dbReference type="Rhea" id="RHEA:23688"/>
        <dbReference type="ChEBI" id="CHEBI:15377"/>
        <dbReference type="ChEBI" id="CHEBI:15378"/>
        <dbReference type="ChEBI" id="CHEBI:16708"/>
        <dbReference type="ChEBI" id="CHEBI:17368"/>
        <dbReference type="ChEBI" id="CHEBI:28938"/>
        <dbReference type="EC" id="3.5.4.2"/>
    </reaction>
</comment>
<dbReference type="PANTHER" id="PTHR43114">
    <property type="entry name" value="ADENINE DEAMINASE"/>
    <property type="match status" value="1"/>
</dbReference>
<dbReference type="PANTHER" id="PTHR43114:SF6">
    <property type="entry name" value="ADENINE DEAMINASE"/>
    <property type="match status" value="1"/>
</dbReference>
<evidence type="ECO:0000256" key="5">
    <source>
        <dbReference type="HAMAP-Rule" id="MF_01962"/>
    </source>
</evidence>
<dbReference type="GO" id="GO:0016787">
    <property type="term" value="F:hydrolase activity"/>
    <property type="evidence" value="ECO:0007669"/>
    <property type="project" value="UniProtKB-KW"/>
</dbReference>
<evidence type="ECO:0000256" key="4">
    <source>
        <dbReference type="ARBA" id="ARBA00023080"/>
    </source>
</evidence>
<dbReference type="InterPro" id="IPR006330">
    <property type="entry name" value="Ado/ade_deaminase"/>
</dbReference>
<comment type="caution">
    <text evidence="7">The sequence shown here is derived from an EMBL/GenBank/DDBJ whole genome shotgun (WGS) entry which is preliminary data.</text>
</comment>
<evidence type="ECO:0000256" key="1">
    <source>
        <dbReference type="ARBA" id="ARBA00022723"/>
    </source>
</evidence>
<dbReference type="EMBL" id="JAZBJP010000049">
    <property type="protein sequence ID" value="MEE4424955.1"/>
    <property type="molecule type" value="Genomic_DNA"/>
</dbReference>
<dbReference type="HAMAP" id="MF_01962">
    <property type="entry name" value="Adenine_deaminase"/>
    <property type="match status" value="1"/>
</dbReference>
<dbReference type="RefSeq" id="WP_330824085.1">
    <property type="nucleotide sequence ID" value="NZ_JAZBJP010000049.1"/>
</dbReference>
<dbReference type="Gene3D" id="3.20.20.140">
    <property type="entry name" value="Metal-dependent hydrolases"/>
    <property type="match status" value="1"/>
</dbReference>
<feature type="binding site" evidence="5">
    <location>
        <position position="26"/>
    </location>
    <ligand>
        <name>Zn(2+)</name>
        <dbReference type="ChEBI" id="CHEBI:29105"/>
        <note>catalytic</note>
    </ligand>
</feature>
<comment type="function">
    <text evidence="5">Catalyzes the hydrolytic deamination of adenine to hypoxanthine. Plays an important role in the purine salvage pathway and in nitrogen catabolism.</text>
</comment>
<dbReference type="InterPro" id="IPR028892">
    <property type="entry name" value="ADE"/>
</dbReference>
<sequence length="354" mass="38450">MTSVASSPNPSTDRPAAGPLPKAELHLHIEGTLEPGLAFALARRNGVELPYATEDELRRAYSFADLQSFLDLYYALMAVLRTEDDFADLAHAYLARAKEQGVRHAEIFFDPQAHTARGVAIGTVIDGLARALDAAEETYGISTRLIMCFLRDESAESALATFEAARPYLHRITAVGLDSAEVGHPPVKFREVFALAKEAGLKCVAHAGEEGPPAYVWEALDVLGVDRIDHGVRSMEDERLVARLVADQVPLTVCPLSYLRLRVVDDLADHPLPAMLDAGLLVTVNSDDPAYFGGYADDNFTAVRDALGLDGATLRRLARNSFRASFLDEPTRERYLKEIDAHEAAAGQDGAHGA</sequence>
<feature type="active site" description="Proton donor" evidence="5">
    <location>
        <position position="209"/>
    </location>
</feature>
<evidence type="ECO:0000256" key="3">
    <source>
        <dbReference type="ARBA" id="ARBA00022833"/>
    </source>
</evidence>
<evidence type="ECO:0000313" key="7">
    <source>
        <dbReference type="EMBL" id="MEE4424955.1"/>
    </source>
</evidence>
<feature type="binding site" evidence="5">
    <location>
        <position position="288"/>
    </location>
    <ligand>
        <name>substrate</name>
    </ligand>
</feature>
<reference evidence="7 8" key="1">
    <citation type="submission" date="2023-12" db="EMBL/GenBank/DDBJ databases">
        <title>30 novel species of actinomycetes from the DSMZ collection.</title>
        <authorList>
            <person name="Nouioui I."/>
        </authorList>
    </citation>
    <scope>NUCLEOTIDE SEQUENCE [LARGE SCALE GENOMIC DNA]</scope>
    <source>
        <strain evidence="7 8">DSM 41528</strain>
    </source>
</reference>
<dbReference type="Proteomes" id="UP001307760">
    <property type="component" value="Unassembled WGS sequence"/>
</dbReference>
<keyword evidence="1 5" id="KW-0479">Metal-binding</keyword>
<keyword evidence="3 5" id="KW-0862">Zinc</keyword>
<dbReference type="CDD" id="cd01320">
    <property type="entry name" value="ADA"/>
    <property type="match status" value="1"/>
</dbReference>
<dbReference type="InterPro" id="IPR001365">
    <property type="entry name" value="A_deaminase_dom"/>
</dbReference>
<keyword evidence="2 5" id="KW-0378">Hydrolase</keyword>
<evidence type="ECO:0000256" key="2">
    <source>
        <dbReference type="ARBA" id="ARBA00022801"/>
    </source>
</evidence>
<keyword evidence="4 5" id="KW-0546">Nucleotide metabolism</keyword>
<dbReference type="EC" id="3.5.4.2" evidence="5"/>
<evidence type="ECO:0000313" key="8">
    <source>
        <dbReference type="Proteomes" id="UP001307760"/>
    </source>
</evidence>
<accession>A0ABU7P1E4</accession>
<comment type="cofactor">
    <cofactor evidence="5">
        <name>Zn(2+)</name>
        <dbReference type="ChEBI" id="CHEBI:29105"/>
    </cofactor>
    <text evidence="5">Binds 1 zinc ion per subunit.</text>
</comment>
<name>A0ABU7P1E4_9ACTN</name>
<comment type="similarity">
    <text evidence="5">Belongs to the metallo-dependent hydrolases superfamily. Adenosine and AMP deaminases family. Adenine deaminase type 2 subfamily.</text>
</comment>
<feature type="domain" description="Adenosine deaminase" evidence="6">
    <location>
        <begin position="21"/>
        <end position="341"/>
    </location>
</feature>
<dbReference type="Pfam" id="PF00962">
    <property type="entry name" value="A_deaminase"/>
    <property type="match status" value="1"/>
</dbReference>
<feature type="binding site" evidence="5">
    <location>
        <position position="28"/>
    </location>
    <ligand>
        <name>Zn(2+)</name>
        <dbReference type="ChEBI" id="CHEBI:29105"/>
        <note>catalytic</note>
    </ligand>
</feature>
<organism evidence="7 8">
    <name type="scientific">Streptomyces bugieae</name>
    <dbReference type="NCBI Taxonomy" id="3098223"/>
    <lineage>
        <taxon>Bacteria</taxon>
        <taxon>Bacillati</taxon>
        <taxon>Actinomycetota</taxon>
        <taxon>Actinomycetes</taxon>
        <taxon>Kitasatosporales</taxon>
        <taxon>Streptomycetaceae</taxon>
        <taxon>Streptomyces</taxon>
    </lineage>
</organism>
<protein>
    <recommendedName>
        <fullName evidence="5">Adenine deaminase</fullName>
        <shortName evidence="5">ADE</shortName>
        <ecNumber evidence="5">3.5.4.2</ecNumber>
    </recommendedName>
    <alternativeName>
        <fullName evidence="5">Adenine aminohydrolase</fullName>
        <shortName evidence="5">AAH</shortName>
    </alternativeName>
</protein>
<dbReference type="NCBIfam" id="TIGR01430">
    <property type="entry name" value="aden_deam"/>
    <property type="match status" value="1"/>
</dbReference>
<proteinExistence type="inferred from homology"/>
<feature type="site" description="Important for catalytic activity" evidence="5">
    <location>
        <position position="230"/>
    </location>
</feature>
<dbReference type="SUPFAM" id="SSF51556">
    <property type="entry name" value="Metallo-dependent hydrolases"/>
    <property type="match status" value="1"/>
</dbReference>
<gene>
    <name evidence="7" type="ORF">V2J85_37430</name>
</gene>
<evidence type="ECO:0000259" key="6">
    <source>
        <dbReference type="Pfam" id="PF00962"/>
    </source>
</evidence>
<dbReference type="NCBIfam" id="NF006850">
    <property type="entry name" value="PRK09358.1-6"/>
    <property type="match status" value="1"/>
</dbReference>
<feature type="binding site" evidence="5">
    <location>
        <position position="287"/>
    </location>
    <ligand>
        <name>Zn(2+)</name>
        <dbReference type="ChEBI" id="CHEBI:29105"/>
        <note>catalytic</note>
    </ligand>
</feature>
<dbReference type="InterPro" id="IPR032466">
    <property type="entry name" value="Metal_Hydrolase"/>
</dbReference>